<dbReference type="EMBL" id="JARRAG010000002">
    <property type="protein sequence ID" value="MDG3004354.1"/>
    <property type="molecule type" value="Genomic_DNA"/>
</dbReference>
<accession>A0ABT6FA92</accession>
<organism evidence="1 2">
    <name type="scientific">Paludisphaera mucosa</name>
    <dbReference type="NCBI Taxonomy" id="3030827"/>
    <lineage>
        <taxon>Bacteria</taxon>
        <taxon>Pseudomonadati</taxon>
        <taxon>Planctomycetota</taxon>
        <taxon>Planctomycetia</taxon>
        <taxon>Isosphaerales</taxon>
        <taxon>Isosphaeraceae</taxon>
        <taxon>Paludisphaera</taxon>
    </lineage>
</organism>
<dbReference type="Proteomes" id="UP001216907">
    <property type="component" value="Unassembled WGS sequence"/>
</dbReference>
<dbReference type="RefSeq" id="WP_277860712.1">
    <property type="nucleotide sequence ID" value="NZ_JARRAG010000002.1"/>
</dbReference>
<evidence type="ECO:0000313" key="1">
    <source>
        <dbReference type="EMBL" id="MDG3004354.1"/>
    </source>
</evidence>
<comment type="caution">
    <text evidence="1">The sequence shown here is derived from an EMBL/GenBank/DDBJ whole genome shotgun (WGS) entry which is preliminary data.</text>
</comment>
<gene>
    <name evidence="1" type="ORF">PZE19_11255</name>
</gene>
<keyword evidence="2" id="KW-1185">Reference proteome</keyword>
<name>A0ABT6FA92_9BACT</name>
<reference evidence="1 2" key="1">
    <citation type="submission" date="2023-03" db="EMBL/GenBank/DDBJ databases">
        <title>Paludisphaera mucosa sp. nov. a novel planctomycete from northern fen.</title>
        <authorList>
            <person name="Ivanova A."/>
        </authorList>
    </citation>
    <scope>NUCLEOTIDE SEQUENCE [LARGE SCALE GENOMIC DNA]</scope>
    <source>
        <strain evidence="1 2">Pla2</strain>
    </source>
</reference>
<protein>
    <submittedName>
        <fullName evidence="1">Uncharacterized protein</fullName>
    </submittedName>
</protein>
<evidence type="ECO:0000313" key="2">
    <source>
        <dbReference type="Proteomes" id="UP001216907"/>
    </source>
</evidence>
<proteinExistence type="predicted"/>
<sequence length="881" mass="94170">MINETLASRFFRVINGGLRKPRRRASFKPAYLMLEDRRLPAAIVPIPQTNPRVALSTIFWNGEPTPLNSAGLANVPAPASVGAAKTVTITNGSSSTIYPFLRGQNGGIDPNATPQAPYDPQDLANKEFREYIGYTGPAGRQYLGLPAGASITIQVPLALWDGDNLFIATDGSKLTSPSLFGYNPKASISIAAAAPVSGTTWVQGSSGYAAGFKPLVMFYFSNQPLTLPNDAPAQLTELTFRDQYLTRFINDPNQTFPLINYDVSYVNNMVAPVSMEASHAPITYQTNPSPAPPTYFGYQDFGWLATNRTTTTFEGAISNFTKNVGSASVGQYFGGKGWPEYYDPNPANFNIPSGANLFDNSPLTVHGGLVHTSTYDPNRWLLTSSGSAPIQAGGGGFGQQGFTNAQFPNRLYFNNTSPRFVSDLQAMLKAGTVNLTYPGQSQVLATVGKLVPNPNGRPYVTLSGKIESSGPSGKVYAFTRTATDYATTAITNLWYSWAQYYVQQQQSLAPASAQGTLNFAGAYATNRITLTSAPTLAVGMTVSAPAGVPAGTTILKIVGNDVYLSQIPADDTPATQEYSFGKPQPIAYDPNYTTPYALTFTADATAAATQFAGSVYEAMAVEAGVDPLPQPYLPYSMGVVAQVIQFYAKIPGYDRKNDTGSDLVGQVRDVVKSILRGVYDYQAVPDQTKWYPNPSQKPVGLTSNQNFNVFNLDPYVWFVHDVQQMSAYGFSVDDDVSNPTATGPLLAADGTANHYPNALQIQFGGADKLGNKSQWFPTIPWGTLNPPTATLSFLDAPGNAYDGAPIVTFQGANALTYYNQINNPGAGQVGATISAPGFLPPGTQLIHKGPVSGLNPQIVLQLPKNTTMTPTATPIPVTITA</sequence>